<dbReference type="PANTHER" id="PTHR43353">
    <property type="entry name" value="SUCCINATE-SEMIALDEHYDE DEHYDROGENASE, MITOCHONDRIAL"/>
    <property type="match status" value="1"/>
</dbReference>
<evidence type="ECO:0000256" key="2">
    <source>
        <dbReference type="PROSITE-ProRule" id="PRU10007"/>
    </source>
</evidence>
<dbReference type="InterPro" id="IPR015590">
    <property type="entry name" value="Aldehyde_DH_dom"/>
</dbReference>
<evidence type="ECO:0000313" key="6">
    <source>
        <dbReference type="Proteomes" id="UP001597497"/>
    </source>
</evidence>
<dbReference type="InterPro" id="IPR016162">
    <property type="entry name" value="Ald_DH_N"/>
</dbReference>
<dbReference type="SUPFAM" id="SSF53720">
    <property type="entry name" value="ALDH-like"/>
    <property type="match status" value="1"/>
</dbReference>
<dbReference type="RefSeq" id="WP_379929185.1">
    <property type="nucleotide sequence ID" value="NZ_JBHUMM010000014.1"/>
</dbReference>
<feature type="active site" evidence="2">
    <location>
        <position position="265"/>
    </location>
</feature>
<evidence type="ECO:0000256" key="3">
    <source>
        <dbReference type="RuleBase" id="RU003345"/>
    </source>
</evidence>
<comment type="caution">
    <text evidence="5">The sequence shown here is derived from an EMBL/GenBank/DDBJ whole genome shotgun (WGS) entry which is preliminary data.</text>
</comment>
<feature type="domain" description="Aldehyde dehydrogenase" evidence="4">
    <location>
        <begin position="28"/>
        <end position="493"/>
    </location>
</feature>
<dbReference type="EMBL" id="JBHUMM010000014">
    <property type="protein sequence ID" value="MFD2671711.1"/>
    <property type="molecule type" value="Genomic_DNA"/>
</dbReference>
<dbReference type="Proteomes" id="UP001597497">
    <property type="component" value="Unassembled WGS sequence"/>
</dbReference>
<keyword evidence="6" id="KW-1185">Reference proteome</keyword>
<comment type="similarity">
    <text evidence="3">Belongs to the aldehyde dehydrogenase family.</text>
</comment>
<protein>
    <submittedName>
        <fullName evidence="5">Aldehyde dehydrogenase family protein</fullName>
    </submittedName>
</protein>
<dbReference type="Gene3D" id="3.40.605.10">
    <property type="entry name" value="Aldehyde Dehydrogenase, Chain A, domain 1"/>
    <property type="match status" value="1"/>
</dbReference>
<dbReference type="InterPro" id="IPR050740">
    <property type="entry name" value="Aldehyde_DH_Superfamily"/>
</dbReference>
<evidence type="ECO:0000256" key="1">
    <source>
        <dbReference type="ARBA" id="ARBA00023002"/>
    </source>
</evidence>
<dbReference type="PROSITE" id="PS00070">
    <property type="entry name" value="ALDEHYDE_DEHYDR_CYS"/>
    <property type="match status" value="1"/>
</dbReference>
<dbReference type="PANTHER" id="PTHR43353:SF5">
    <property type="entry name" value="SUCCINATE-SEMIALDEHYDE DEHYDROGENASE, MITOCHONDRIAL"/>
    <property type="match status" value="1"/>
</dbReference>
<sequence>MSVAQAVMKDWLTKNAGQTYGNYIAGQWKDADSGSLMARYDASDRSQVLGHFQQSGASDIAAAVAAAETAFGTWSKRPAPERAQVLLRFAELLDKEADGLAYRCSAEQGKVLAEAYGEVGRAAAEVRFAAGEALRMNGEVHPSEKPNMVNTVMHQPIGVIGAITPWNFPIVAPVRKIAPALAYGCTVVLKPASLTPWCAVYLMELLEEAGVPPGVVNLVTGSGSEAGNALVTHPQVRGISFTGSSELGKRINAQAAGQLKKTQLELGGKNAAIVLDAESIDGAAKQIVGAAFSCTGQRCTAISRVIVLKRHADAMEQALVSEMTRIQAGPAWDEKVGIGPLIDQGQLESVQHYVQLGLEEGAQLVCGGEVLTGANYDGGAYMAPALFRSVQPHMKLAMEEIFGPVLCMIEVEDEQAAVEAANATVYGLAASLFTSQHDACWRIADKLECGMVHVNHGTASQAHMPFGGVKQSGYGAYSIGHSNMAFFTEPKAVYIQYTS</sequence>
<proteinExistence type="inferred from homology"/>
<evidence type="ECO:0000259" key="4">
    <source>
        <dbReference type="Pfam" id="PF00171"/>
    </source>
</evidence>
<dbReference type="InterPro" id="IPR029510">
    <property type="entry name" value="Ald_DH_CS_GLU"/>
</dbReference>
<dbReference type="InterPro" id="IPR016163">
    <property type="entry name" value="Ald_DH_C"/>
</dbReference>
<name>A0ABW5RAD5_9BACL</name>
<dbReference type="PROSITE" id="PS00687">
    <property type="entry name" value="ALDEHYDE_DEHYDR_GLU"/>
    <property type="match status" value="1"/>
</dbReference>
<dbReference type="Gene3D" id="3.40.309.10">
    <property type="entry name" value="Aldehyde Dehydrogenase, Chain A, domain 2"/>
    <property type="match status" value="1"/>
</dbReference>
<dbReference type="CDD" id="cd07078">
    <property type="entry name" value="ALDH"/>
    <property type="match status" value="1"/>
</dbReference>
<gene>
    <name evidence="5" type="ORF">ACFSUC_08845</name>
</gene>
<dbReference type="InterPro" id="IPR016160">
    <property type="entry name" value="Ald_DH_CS_CYS"/>
</dbReference>
<accession>A0ABW5RAD5</accession>
<dbReference type="Pfam" id="PF00171">
    <property type="entry name" value="Aldedh"/>
    <property type="match status" value="1"/>
</dbReference>
<evidence type="ECO:0000313" key="5">
    <source>
        <dbReference type="EMBL" id="MFD2671711.1"/>
    </source>
</evidence>
<dbReference type="InterPro" id="IPR016161">
    <property type="entry name" value="Ald_DH/histidinol_DH"/>
</dbReference>
<keyword evidence="1 3" id="KW-0560">Oxidoreductase</keyword>
<organism evidence="5 6">
    <name type="scientific">Marinicrinis sediminis</name>
    <dbReference type="NCBI Taxonomy" id="1652465"/>
    <lineage>
        <taxon>Bacteria</taxon>
        <taxon>Bacillati</taxon>
        <taxon>Bacillota</taxon>
        <taxon>Bacilli</taxon>
        <taxon>Bacillales</taxon>
        <taxon>Paenibacillaceae</taxon>
    </lineage>
</organism>
<reference evidence="6" key="1">
    <citation type="journal article" date="2019" name="Int. J. Syst. Evol. Microbiol.">
        <title>The Global Catalogue of Microorganisms (GCM) 10K type strain sequencing project: providing services to taxonomists for standard genome sequencing and annotation.</title>
        <authorList>
            <consortium name="The Broad Institute Genomics Platform"/>
            <consortium name="The Broad Institute Genome Sequencing Center for Infectious Disease"/>
            <person name="Wu L."/>
            <person name="Ma J."/>
        </authorList>
    </citation>
    <scope>NUCLEOTIDE SEQUENCE [LARGE SCALE GENOMIC DNA]</scope>
    <source>
        <strain evidence="6">KCTC 33676</strain>
    </source>
</reference>